<evidence type="ECO:0000313" key="1">
    <source>
        <dbReference type="EMBL" id="CRY69793.1"/>
    </source>
</evidence>
<sequence length="77" mass="8991">MLREGGDTSDKWQNEATPENVLLLIATLEMYGVLIEQYDAEVVRISNDNMRKIVEQTGMRQYIRRLEHKISNIEVKP</sequence>
<evidence type="ECO:0000313" key="2">
    <source>
        <dbReference type="Proteomes" id="UP000044625"/>
    </source>
</evidence>
<protein>
    <submittedName>
        <fullName evidence="1">Uncharacterized protein</fullName>
    </submittedName>
</protein>
<accession>A0ABP1ZXV8</accession>
<keyword evidence="2" id="KW-1185">Reference proteome</keyword>
<dbReference type="Proteomes" id="UP000044625">
    <property type="component" value="Unassembled WGS sequence"/>
</dbReference>
<name>A0ABP1ZXV8_9GAMM</name>
<proteinExistence type="predicted"/>
<organism evidence="1 2">
    <name type="scientific">Yersinia pekkanenii</name>
    <dbReference type="NCBI Taxonomy" id="1288385"/>
    <lineage>
        <taxon>Bacteria</taxon>
        <taxon>Pseudomonadati</taxon>
        <taxon>Pseudomonadota</taxon>
        <taxon>Gammaproteobacteria</taxon>
        <taxon>Enterobacterales</taxon>
        <taxon>Yersiniaceae</taxon>
        <taxon>Yersinia</taxon>
    </lineage>
</organism>
<comment type="caution">
    <text evidence="1">The sequence shown here is derived from an EMBL/GenBank/DDBJ whole genome shotgun (WGS) entry which is preliminary data.</text>
</comment>
<dbReference type="EMBL" id="CWJL01000121">
    <property type="protein sequence ID" value="CRY69793.1"/>
    <property type="molecule type" value="Genomic_DNA"/>
</dbReference>
<gene>
    <name evidence="1" type="ORF">ERS137968_04951</name>
</gene>
<reference evidence="1 2" key="1">
    <citation type="submission" date="2015-03" db="EMBL/GenBank/DDBJ databases">
        <authorList>
            <consortium name="Pathogen Informatics"/>
            <person name="Murphy D."/>
        </authorList>
    </citation>
    <scope>NUCLEOTIDE SEQUENCE [LARGE SCALE GENOMIC DNA]</scope>
    <source>
        <strain evidence="2">type strain: CIP110230</strain>
    </source>
</reference>